<dbReference type="PROSITE" id="PS50158">
    <property type="entry name" value="ZF_CCHC"/>
    <property type="match status" value="1"/>
</dbReference>
<feature type="compositionally biased region" description="Basic residues" evidence="2">
    <location>
        <begin position="140"/>
        <end position="150"/>
    </location>
</feature>
<evidence type="ECO:0000256" key="1">
    <source>
        <dbReference type="PROSITE-ProRule" id="PRU00047"/>
    </source>
</evidence>
<evidence type="ECO:0000313" key="4">
    <source>
        <dbReference type="EMBL" id="WVZ98284.1"/>
    </source>
</evidence>
<evidence type="ECO:0000259" key="3">
    <source>
        <dbReference type="PROSITE" id="PS50158"/>
    </source>
</evidence>
<dbReference type="Pfam" id="PF00098">
    <property type="entry name" value="zf-CCHC"/>
    <property type="match status" value="1"/>
</dbReference>
<dbReference type="InterPro" id="IPR001878">
    <property type="entry name" value="Znf_CCHC"/>
</dbReference>
<protein>
    <recommendedName>
        <fullName evidence="3">CCHC-type domain-containing protein</fullName>
    </recommendedName>
</protein>
<dbReference type="AlphaFoldDB" id="A0AAQ3UVA4"/>
<dbReference type="Proteomes" id="UP001341281">
    <property type="component" value="Chromosome 10"/>
</dbReference>
<keyword evidence="1" id="KW-0862">Zinc</keyword>
<dbReference type="InterPro" id="IPR036875">
    <property type="entry name" value="Znf_CCHC_sf"/>
</dbReference>
<organism evidence="4 5">
    <name type="scientific">Paspalum notatum var. saurae</name>
    <dbReference type="NCBI Taxonomy" id="547442"/>
    <lineage>
        <taxon>Eukaryota</taxon>
        <taxon>Viridiplantae</taxon>
        <taxon>Streptophyta</taxon>
        <taxon>Embryophyta</taxon>
        <taxon>Tracheophyta</taxon>
        <taxon>Spermatophyta</taxon>
        <taxon>Magnoliopsida</taxon>
        <taxon>Liliopsida</taxon>
        <taxon>Poales</taxon>
        <taxon>Poaceae</taxon>
        <taxon>PACMAD clade</taxon>
        <taxon>Panicoideae</taxon>
        <taxon>Andropogonodae</taxon>
        <taxon>Paspaleae</taxon>
        <taxon>Paspalinae</taxon>
        <taxon>Paspalum</taxon>
    </lineage>
</organism>
<keyword evidence="1" id="KW-0479">Metal-binding</keyword>
<accession>A0AAQ3UVA4</accession>
<dbReference type="EMBL" id="CP144754">
    <property type="protein sequence ID" value="WVZ98284.1"/>
    <property type="molecule type" value="Genomic_DNA"/>
</dbReference>
<gene>
    <name evidence="4" type="ORF">U9M48_043746</name>
</gene>
<dbReference type="SUPFAM" id="SSF57756">
    <property type="entry name" value="Retrovirus zinc finger-like domains"/>
    <property type="match status" value="1"/>
</dbReference>
<evidence type="ECO:0000313" key="5">
    <source>
        <dbReference type="Proteomes" id="UP001341281"/>
    </source>
</evidence>
<dbReference type="Gene3D" id="4.10.60.10">
    <property type="entry name" value="Zinc finger, CCHC-type"/>
    <property type="match status" value="1"/>
</dbReference>
<proteinExistence type="predicted"/>
<evidence type="ECO:0000256" key="2">
    <source>
        <dbReference type="SAM" id="MobiDB-lite"/>
    </source>
</evidence>
<feature type="domain" description="CCHC-type" evidence="3">
    <location>
        <begin position="171"/>
        <end position="187"/>
    </location>
</feature>
<feature type="region of interest" description="Disordered" evidence="2">
    <location>
        <begin position="123"/>
        <end position="174"/>
    </location>
</feature>
<keyword evidence="5" id="KW-1185">Reference proteome</keyword>
<dbReference type="GO" id="GO:0008270">
    <property type="term" value="F:zinc ion binding"/>
    <property type="evidence" value="ECO:0007669"/>
    <property type="project" value="UniProtKB-KW"/>
</dbReference>
<sequence length="194" mass="22045">MRIGDDHVRKSSAQRVRRQYEELALRDGEGVEDFALRLTNIVSQLATLGDPEDPIKVVEKYLRIARKRYKQIVVSMETLLDISTLSIEEVTGRIMASEDDVEQPPKQDAGKLYLTQEQWLERYKQKEQESNPSGGGSSSRGKRRPPKGKSRGGETSETRDKSAPSAHNPDKCRYCGKIGHWAKECRSKKRDEQA</sequence>
<dbReference type="GO" id="GO:0003676">
    <property type="term" value="F:nucleic acid binding"/>
    <property type="evidence" value="ECO:0007669"/>
    <property type="project" value="InterPro"/>
</dbReference>
<reference evidence="4 5" key="1">
    <citation type="submission" date="2024-02" db="EMBL/GenBank/DDBJ databases">
        <title>High-quality chromosome-scale genome assembly of Pensacola bahiagrass (Paspalum notatum Flugge var. saurae).</title>
        <authorList>
            <person name="Vega J.M."/>
            <person name="Podio M."/>
            <person name="Orjuela J."/>
            <person name="Siena L.A."/>
            <person name="Pessino S.C."/>
            <person name="Combes M.C."/>
            <person name="Mariac C."/>
            <person name="Albertini E."/>
            <person name="Pupilli F."/>
            <person name="Ortiz J.P.A."/>
            <person name="Leblanc O."/>
        </authorList>
    </citation>
    <scope>NUCLEOTIDE SEQUENCE [LARGE SCALE GENOMIC DNA]</scope>
    <source>
        <strain evidence="4">R1</strain>
        <tissue evidence="4">Leaf</tissue>
    </source>
</reference>
<feature type="compositionally biased region" description="Basic and acidic residues" evidence="2">
    <location>
        <begin position="151"/>
        <end position="173"/>
    </location>
</feature>
<keyword evidence="1" id="KW-0863">Zinc-finger</keyword>
<name>A0AAQ3UVA4_PASNO</name>
<dbReference type="SMART" id="SM00343">
    <property type="entry name" value="ZnF_C2HC"/>
    <property type="match status" value="1"/>
</dbReference>